<evidence type="ECO:0000256" key="11">
    <source>
        <dbReference type="ARBA" id="ARBA00023004"/>
    </source>
</evidence>
<dbReference type="InterPro" id="IPR004030">
    <property type="entry name" value="NOS_N"/>
</dbReference>
<comment type="cofactor">
    <cofactor evidence="2">
        <name>heme b</name>
        <dbReference type="ChEBI" id="CHEBI:60344"/>
    </cofactor>
</comment>
<dbReference type="OrthoDB" id="1688044at2759"/>
<keyword evidence="12" id="KW-0175">Coiled coil</keyword>
<keyword evidence="7" id="KW-0479">Metal-binding</keyword>
<evidence type="ECO:0000256" key="2">
    <source>
        <dbReference type="ARBA" id="ARBA00001970"/>
    </source>
</evidence>
<accession>A0A9N9X425</accession>
<sequence length="270" mass="31488">MDSADDKISRRKRPIMSDMLKAQSPAQESRWEQVQKEIAATGSYQLTETELIYGAKLAWRNSVRCIGRIQWSKLQVTDKIEQKLKKIQDDLKSQADKITALEQKIEHIEIRSDKINSILEQKIDDMHQNLKISHVCIYGVNETADENIQETIMQIINTNTNLNLREKDIMGCYRVGKRTENANKYRPTILKLANSELKSKLFKNVNKFKGKKIYFAEDLTKHRRILLKEAQTILGVRNVWSYKGYLYTKYEGHNARITCEADITKYTSRN</sequence>
<dbReference type="PANTHER" id="PTHR43410">
    <property type="entry name" value="NITRIC OXIDE SYNTHASE OXYGENASE"/>
    <property type="match status" value="1"/>
</dbReference>
<proteinExistence type="inferred from homology"/>
<dbReference type="GO" id="GO:0006809">
    <property type="term" value="P:nitric oxide biosynthetic process"/>
    <property type="evidence" value="ECO:0007669"/>
    <property type="project" value="InterPro"/>
</dbReference>
<comment type="similarity">
    <text evidence="3">Belongs to the NOS family.</text>
</comment>
<keyword evidence="11" id="KW-0408">Iron</keyword>
<evidence type="ECO:0000256" key="6">
    <source>
        <dbReference type="ARBA" id="ARBA00022643"/>
    </source>
</evidence>
<dbReference type="SUPFAM" id="SSF56512">
    <property type="entry name" value="Nitric oxide (NO) synthase oxygenase domain"/>
    <property type="match status" value="1"/>
</dbReference>
<dbReference type="Pfam" id="PF02898">
    <property type="entry name" value="NO_synthase"/>
    <property type="match status" value="1"/>
</dbReference>
<dbReference type="InterPro" id="IPR044943">
    <property type="entry name" value="NOS_dom_1"/>
</dbReference>
<dbReference type="Gene3D" id="3.30.70.1820">
    <property type="entry name" value="L1 transposable element, RRM domain"/>
    <property type="match status" value="1"/>
</dbReference>
<keyword evidence="5" id="KW-0349">Heme</keyword>
<dbReference type="Proteomes" id="UP001153737">
    <property type="component" value="Chromosome 5"/>
</dbReference>
<evidence type="ECO:0000256" key="10">
    <source>
        <dbReference type="ARBA" id="ARBA00023002"/>
    </source>
</evidence>
<protein>
    <recommendedName>
        <fullName evidence="4">nitric-oxide synthase (NADPH)</fullName>
        <ecNumber evidence="4">1.14.13.39</ecNumber>
    </recommendedName>
</protein>
<keyword evidence="9" id="KW-0112">Calmodulin-binding</keyword>
<evidence type="ECO:0000256" key="12">
    <source>
        <dbReference type="SAM" id="Coils"/>
    </source>
</evidence>
<evidence type="ECO:0000256" key="4">
    <source>
        <dbReference type="ARBA" id="ARBA00012989"/>
    </source>
</evidence>
<evidence type="ECO:0000256" key="9">
    <source>
        <dbReference type="ARBA" id="ARBA00022860"/>
    </source>
</evidence>
<dbReference type="GO" id="GO:0004517">
    <property type="term" value="F:nitric-oxide synthase activity"/>
    <property type="evidence" value="ECO:0007669"/>
    <property type="project" value="UniProtKB-EC"/>
</dbReference>
<dbReference type="GO" id="GO:0046872">
    <property type="term" value="F:metal ion binding"/>
    <property type="evidence" value="ECO:0007669"/>
    <property type="project" value="UniProtKB-KW"/>
</dbReference>
<dbReference type="InterPro" id="IPR050607">
    <property type="entry name" value="NOS"/>
</dbReference>
<keyword evidence="6" id="KW-0288">FMN</keyword>
<evidence type="ECO:0000313" key="15">
    <source>
        <dbReference type="EMBL" id="CAG9821997.1"/>
    </source>
</evidence>
<dbReference type="PROSITE" id="PS60001">
    <property type="entry name" value="NOS"/>
    <property type="match status" value="1"/>
</dbReference>
<organism evidence="15 16">
    <name type="scientific">Phaedon cochleariae</name>
    <name type="common">Mustard beetle</name>
    <dbReference type="NCBI Taxonomy" id="80249"/>
    <lineage>
        <taxon>Eukaryota</taxon>
        <taxon>Metazoa</taxon>
        <taxon>Ecdysozoa</taxon>
        <taxon>Arthropoda</taxon>
        <taxon>Hexapoda</taxon>
        <taxon>Insecta</taxon>
        <taxon>Pterygota</taxon>
        <taxon>Neoptera</taxon>
        <taxon>Endopterygota</taxon>
        <taxon>Coleoptera</taxon>
        <taxon>Polyphaga</taxon>
        <taxon>Cucujiformia</taxon>
        <taxon>Chrysomeloidea</taxon>
        <taxon>Chrysomelidae</taxon>
        <taxon>Chrysomelinae</taxon>
        <taxon>Chrysomelini</taxon>
        <taxon>Phaedon</taxon>
    </lineage>
</organism>
<dbReference type="AlphaFoldDB" id="A0A9N9X425"/>
<reference evidence="15" key="2">
    <citation type="submission" date="2022-10" db="EMBL/GenBank/DDBJ databases">
        <authorList>
            <consortium name="ENA_rothamsted_submissions"/>
            <consortium name="culmorum"/>
            <person name="King R."/>
        </authorList>
    </citation>
    <scope>NUCLEOTIDE SEQUENCE</scope>
</reference>
<evidence type="ECO:0000256" key="8">
    <source>
        <dbReference type="ARBA" id="ARBA00022857"/>
    </source>
</evidence>
<feature type="coiled-coil region" evidence="12">
    <location>
        <begin position="77"/>
        <end position="111"/>
    </location>
</feature>
<keyword evidence="6" id="KW-0285">Flavoprotein</keyword>
<feature type="region of interest" description="Disordered" evidence="13">
    <location>
        <begin position="1"/>
        <end position="28"/>
    </location>
</feature>
<dbReference type="InterPro" id="IPR036119">
    <property type="entry name" value="NOS_N_sf"/>
</dbReference>
<gene>
    <name evidence="15" type="ORF">PHAECO_LOCUS8946</name>
</gene>
<evidence type="ECO:0000259" key="14">
    <source>
        <dbReference type="PROSITE" id="PS60001"/>
    </source>
</evidence>
<dbReference type="PANTHER" id="PTHR43410:SF1">
    <property type="entry name" value="NITRIC OXIDE SYNTHASE"/>
    <property type="match status" value="1"/>
</dbReference>
<keyword evidence="10" id="KW-0560">Oxidoreductase</keyword>
<comment type="cofactor">
    <cofactor evidence="1">
        <name>FMN</name>
        <dbReference type="ChEBI" id="CHEBI:58210"/>
    </cofactor>
</comment>
<feature type="domain" description="Nitric oxide synthase (NOS)" evidence="14">
    <location>
        <begin position="64"/>
        <end position="71"/>
    </location>
</feature>
<evidence type="ECO:0000256" key="1">
    <source>
        <dbReference type="ARBA" id="ARBA00001917"/>
    </source>
</evidence>
<evidence type="ECO:0000256" key="7">
    <source>
        <dbReference type="ARBA" id="ARBA00022723"/>
    </source>
</evidence>
<dbReference type="Gene3D" id="3.90.340.10">
    <property type="entry name" value="Nitric Oxide Synthase, Chain A, domain 1"/>
    <property type="match status" value="1"/>
</dbReference>
<dbReference type="EMBL" id="OU896711">
    <property type="protein sequence ID" value="CAG9821997.1"/>
    <property type="molecule type" value="Genomic_DNA"/>
</dbReference>
<keyword evidence="16" id="KW-1185">Reference proteome</keyword>
<evidence type="ECO:0000256" key="5">
    <source>
        <dbReference type="ARBA" id="ARBA00022617"/>
    </source>
</evidence>
<reference evidence="15" key="1">
    <citation type="submission" date="2022-01" db="EMBL/GenBank/DDBJ databases">
        <authorList>
            <person name="King R."/>
        </authorList>
    </citation>
    <scope>NUCLEOTIDE SEQUENCE</scope>
</reference>
<evidence type="ECO:0000256" key="13">
    <source>
        <dbReference type="SAM" id="MobiDB-lite"/>
    </source>
</evidence>
<keyword evidence="8" id="KW-0521">NADP</keyword>
<dbReference type="GO" id="GO:0005516">
    <property type="term" value="F:calmodulin binding"/>
    <property type="evidence" value="ECO:0007669"/>
    <property type="project" value="UniProtKB-KW"/>
</dbReference>
<name>A0A9N9X425_PHACE</name>
<evidence type="ECO:0000313" key="16">
    <source>
        <dbReference type="Proteomes" id="UP001153737"/>
    </source>
</evidence>
<dbReference type="EC" id="1.14.13.39" evidence="4"/>
<evidence type="ECO:0000256" key="3">
    <source>
        <dbReference type="ARBA" id="ARBA00006267"/>
    </source>
</evidence>